<dbReference type="Pfam" id="PF01370">
    <property type="entry name" value="Epimerase"/>
    <property type="match status" value="1"/>
</dbReference>
<dbReference type="CDD" id="cd05232">
    <property type="entry name" value="UDP_G4E_4_SDR_e"/>
    <property type="match status" value="1"/>
</dbReference>
<reference evidence="2 3" key="1">
    <citation type="journal article" date="2009" name="Genome Biol.">
        <title>Genomic and genetic analyses of diversity and plant interactions of Pseudomonas fluorescens.</title>
        <authorList>
            <person name="Silby M.W."/>
            <person name="Cerdeno-Tarraga A.M."/>
            <person name="Vernikos G.S."/>
            <person name="Giddens S.R."/>
            <person name="Jackson R.W."/>
            <person name="Preston G.M."/>
            <person name="Zhang X.X."/>
            <person name="Moon C.D."/>
            <person name="Gehrig S.M."/>
            <person name="Godfrey S.A."/>
            <person name="Knight C.G."/>
            <person name="Malone J.G."/>
            <person name="Robinson Z."/>
            <person name="Spiers A.J."/>
            <person name="Harris S."/>
            <person name="Challis G.L."/>
            <person name="Yaxley A.M."/>
            <person name="Harris D."/>
            <person name="Seeger K."/>
            <person name="Murphy L."/>
            <person name="Rutter S."/>
            <person name="Squares R."/>
            <person name="Quail M.A."/>
            <person name="Saunders E."/>
            <person name="Mavromatis K."/>
            <person name="Brettin T.S."/>
            <person name="Bentley S.D."/>
            <person name="Hothersall J."/>
            <person name="Stephens E."/>
            <person name="Thomas C.M."/>
            <person name="Parkhill J."/>
            <person name="Levy S.B."/>
            <person name="Rainey P.B."/>
            <person name="Thomson N.R."/>
        </authorList>
    </citation>
    <scope>NUCLEOTIDE SEQUENCE [LARGE SCALE GENOMIC DNA]</scope>
    <source>
        <strain evidence="2 3">Pf0-1</strain>
    </source>
</reference>
<dbReference type="AlphaFoldDB" id="Q3K8W3"/>
<dbReference type="eggNOG" id="COG0451">
    <property type="taxonomic scope" value="Bacteria"/>
</dbReference>
<accession>Q3K8W3</accession>
<dbReference type="SUPFAM" id="SSF51735">
    <property type="entry name" value="NAD(P)-binding Rossmann-fold domains"/>
    <property type="match status" value="1"/>
</dbReference>
<proteinExistence type="predicted"/>
<feature type="domain" description="NAD-dependent epimerase/dehydratase" evidence="1">
    <location>
        <begin position="6"/>
        <end position="229"/>
    </location>
</feature>
<keyword evidence="2" id="KW-0413">Isomerase</keyword>
<dbReference type="HOGENOM" id="CLU_007383_6_1_6"/>
<evidence type="ECO:0000259" key="1">
    <source>
        <dbReference type="Pfam" id="PF01370"/>
    </source>
</evidence>
<dbReference type="RefSeq" id="WP_011335350.1">
    <property type="nucleotide sequence ID" value="NC_007492.2"/>
</dbReference>
<dbReference type="PANTHER" id="PTHR43245">
    <property type="entry name" value="BIFUNCTIONAL POLYMYXIN RESISTANCE PROTEIN ARNA"/>
    <property type="match status" value="1"/>
</dbReference>
<dbReference type="PANTHER" id="PTHR43245:SF58">
    <property type="entry name" value="BLL5923 PROTEIN"/>
    <property type="match status" value="1"/>
</dbReference>
<evidence type="ECO:0000313" key="3">
    <source>
        <dbReference type="Proteomes" id="UP000002704"/>
    </source>
</evidence>
<gene>
    <name evidence="2" type="primary">wbpV</name>
    <name evidence="2" type="ordered locus">Pfl01_4054</name>
</gene>
<dbReference type="GO" id="GO:0003978">
    <property type="term" value="F:UDP-glucose 4-epimerase activity"/>
    <property type="evidence" value="ECO:0007669"/>
    <property type="project" value="UniProtKB-EC"/>
</dbReference>
<dbReference type="Gene3D" id="3.40.50.720">
    <property type="entry name" value="NAD(P)-binding Rossmann-like Domain"/>
    <property type="match status" value="1"/>
</dbReference>
<organism evidence="2 3">
    <name type="scientific">Pseudomonas fluorescens (strain Pf0-1)</name>
    <dbReference type="NCBI Taxonomy" id="205922"/>
    <lineage>
        <taxon>Bacteria</taxon>
        <taxon>Pseudomonadati</taxon>
        <taxon>Pseudomonadota</taxon>
        <taxon>Gammaproteobacteria</taxon>
        <taxon>Pseudomonadales</taxon>
        <taxon>Pseudomonadaceae</taxon>
        <taxon>Pseudomonas</taxon>
    </lineage>
</organism>
<dbReference type="InterPro" id="IPR036291">
    <property type="entry name" value="NAD(P)-bd_dom_sf"/>
</dbReference>
<protein>
    <submittedName>
        <fullName evidence="2">Putative UDP-glucose 4-epimerase</fullName>
        <ecNumber evidence="2">5.1.3.2</ecNumber>
    </submittedName>
</protein>
<dbReference type="EC" id="5.1.3.2" evidence="2"/>
<dbReference type="EMBL" id="CP000094">
    <property type="protein sequence ID" value="ABA75791.1"/>
    <property type="molecule type" value="Genomic_DNA"/>
</dbReference>
<dbReference type="InterPro" id="IPR050177">
    <property type="entry name" value="Lipid_A_modif_metabolic_enz"/>
</dbReference>
<dbReference type="Proteomes" id="UP000002704">
    <property type="component" value="Chromosome"/>
</dbReference>
<evidence type="ECO:0000313" key="2">
    <source>
        <dbReference type="EMBL" id="ABA75791.1"/>
    </source>
</evidence>
<dbReference type="InterPro" id="IPR001509">
    <property type="entry name" value="Epimerase_deHydtase"/>
</dbReference>
<sequence>MNMPRVLVTGARGFVGEAVVFRLLLDRRVVPVAAARGETRLKGLCPIVSLELGDQAALPDLNGIDVIVHAAARVHVMDDSSSDPLAEYRRVNVDGTLQLAQQASAAGVKRFIFISSIKVNGEQTEPDRPFTALDRPMPKDPYGVSKLEAELALQKLAQETGMEVVIIRPPLVYGPGVRANFLSMMRWLDKGVPLPFGAIDNRRSLVSLTNLVDLVVTCIDHPKAAGQVFLVSDGEDLSTTTLLSGMARALGKTAALVPLPAVLLTWPAKLLGKGALAQRLCGSLQVDIRHTREVLGWTPPSRVERALRQTADYYLDTKNR</sequence>
<dbReference type="KEGG" id="pfo:Pfl01_4054"/>
<name>Q3K8W3_PSEPF</name>